<dbReference type="AlphaFoldDB" id="A0A239FNE3"/>
<dbReference type="EMBL" id="FZPD01000001">
    <property type="protein sequence ID" value="SNS58466.1"/>
    <property type="molecule type" value="Genomic_DNA"/>
</dbReference>
<dbReference type="RefSeq" id="WP_089355510.1">
    <property type="nucleotide sequence ID" value="NZ_FZPD01000001.1"/>
</dbReference>
<gene>
    <name evidence="2" type="ORF">SAMN05421640_0764</name>
</gene>
<evidence type="ECO:0000313" key="3">
    <source>
        <dbReference type="Proteomes" id="UP000198393"/>
    </source>
</evidence>
<name>A0A239FNE3_EKHLU</name>
<dbReference type="InterPro" id="IPR019903">
    <property type="entry name" value="RIC_family"/>
</dbReference>
<accession>A0A239FNE3</accession>
<organism evidence="2 3">
    <name type="scientific">Ekhidna lutea</name>
    <dbReference type="NCBI Taxonomy" id="447679"/>
    <lineage>
        <taxon>Bacteria</taxon>
        <taxon>Pseudomonadati</taxon>
        <taxon>Bacteroidota</taxon>
        <taxon>Cytophagia</taxon>
        <taxon>Cytophagales</taxon>
        <taxon>Reichenbachiellaceae</taxon>
        <taxon>Ekhidna</taxon>
    </lineage>
</organism>
<evidence type="ECO:0000313" key="2">
    <source>
        <dbReference type="EMBL" id="SNS58466.1"/>
    </source>
</evidence>
<dbReference type="Proteomes" id="UP000198393">
    <property type="component" value="Unassembled WGS sequence"/>
</dbReference>
<protein>
    <submittedName>
        <fullName evidence="2">Regulator of cell morphogenesis and NO signaling</fullName>
    </submittedName>
</protein>
<dbReference type="PANTHER" id="PTHR36438:SF1">
    <property type="entry name" value="IRON-SULFUR CLUSTER REPAIR PROTEIN YTFE"/>
    <property type="match status" value="1"/>
</dbReference>
<dbReference type="OrthoDB" id="977349at2"/>
<comment type="subcellular location">
    <subcellularLocation>
        <location evidence="1">Cytoplasm</location>
    </subcellularLocation>
</comment>
<dbReference type="Gene3D" id="1.20.120.520">
    <property type="entry name" value="nmb1532 protein domain like"/>
    <property type="match status" value="1"/>
</dbReference>
<evidence type="ECO:0000256" key="1">
    <source>
        <dbReference type="ARBA" id="ARBA00004496"/>
    </source>
</evidence>
<keyword evidence="3" id="KW-1185">Reference proteome</keyword>
<proteinExistence type="predicted"/>
<sequence length="244" mass="29012">MKELFLYMVFEKTIGQVVDENYVYARALHYLGIDFFEAPDKKLNEICSEKGLDRQLVIKAFYHFDSCNRFSFNELESYPIQLLVEYLKHAHYVFIKEKLPYIVHLAKKWNRDEGLQNLLTEFIEDFIKHIYEEEDTTFKFIELLCQTKKGSPSAFLQLHQDFGDYSLSLEFEDHQDDDEFGAIRDLIATIQPVNLHDRVLINEIKAFDREMVYHAEIENHIFFPKAIELQKAVQKRIQTLSKLN</sequence>
<reference evidence="2 3" key="1">
    <citation type="submission" date="2017-06" db="EMBL/GenBank/DDBJ databases">
        <authorList>
            <person name="Kim H.J."/>
            <person name="Triplett B.A."/>
        </authorList>
    </citation>
    <scope>NUCLEOTIDE SEQUENCE [LARGE SCALE GENOMIC DNA]</scope>
    <source>
        <strain evidence="2 3">DSM 19307</strain>
    </source>
</reference>
<dbReference type="GO" id="GO:0005737">
    <property type="term" value="C:cytoplasm"/>
    <property type="evidence" value="ECO:0007669"/>
    <property type="project" value="UniProtKB-SubCell"/>
</dbReference>
<dbReference type="PANTHER" id="PTHR36438">
    <property type="entry name" value="IRON-SULFUR CLUSTER REPAIR PROTEIN YTFE"/>
    <property type="match status" value="1"/>
</dbReference>